<protein>
    <recommendedName>
        <fullName evidence="1">Mos1 transposase HTH domain-containing protein</fullName>
    </recommendedName>
</protein>
<proteinExistence type="predicted"/>
<accession>A0A016SG40</accession>
<organism evidence="2 3">
    <name type="scientific">Ancylostoma ceylanicum</name>
    <dbReference type="NCBI Taxonomy" id="53326"/>
    <lineage>
        <taxon>Eukaryota</taxon>
        <taxon>Metazoa</taxon>
        <taxon>Ecdysozoa</taxon>
        <taxon>Nematoda</taxon>
        <taxon>Chromadorea</taxon>
        <taxon>Rhabditida</taxon>
        <taxon>Rhabditina</taxon>
        <taxon>Rhabditomorpha</taxon>
        <taxon>Strongyloidea</taxon>
        <taxon>Ancylostomatidae</taxon>
        <taxon>Ancylostomatinae</taxon>
        <taxon>Ancylostoma</taxon>
    </lineage>
</organism>
<dbReference type="Proteomes" id="UP000024635">
    <property type="component" value="Unassembled WGS sequence"/>
</dbReference>
<evidence type="ECO:0000259" key="1">
    <source>
        <dbReference type="Pfam" id="PF17906"/>
    </source>
</evidence>
<dbReference type="OrthoDB" id="6137736at2759"/>
<comment type="caution">
    <text evidence="2">The sequence shown here is derived from an EMBL/GenBank/DDBJ whole genome shotgun (WGS) entry which is preliminary data.</text>
</comment>
<evidence type="ECO:0000313" key="2">
    <source>
        <dbReference type="EMBL" id="EYB89274.1"/>
    </source>
</evidence>
<reference evidence="3" key="1">
    <citation type="journal article" date="2015" name="Nat. Genet.">
        <title>The genome and transcriptome of the zoonotic hookworm Ancylostoma ceylanicum identify infection-specific gene families.</title>
        <authorList>
            <person name="Schwarz E.M."/>
            <person name="Hu Y."/>
            <person name="Antoshechkin I."/>
            <person name="Miller M.M."/>
            <person name="Sternberg P.W."/>
            <person name="Aroian R.V."/>
        </authorList>
    </citation>
    <scope>NUCLEOTIDE SEQUENCE</scope>
    <source>
        <strain evidence="3">HY135</strain>
    </source>
</reference>
<dbReference type="EMBL" id="JARK01001569">
    <property type="protein sequence ID" value="EYB89274.1"/>
    <property type="molecule type" value="Genomic_DNA"/>
</dbReference>
<feature type="domain" description="Mos1 transposase HTH" evidence="1">
    <location>
        <begin position="5"/>
        <end position="44"/>
    </location>
</feature>
<dbReference type="Pfam" id="PF17906">
    <property type="entry name" value="HTH_48"/>
    <property type="match status" value="1"/>
</dbReference>
<evidence type="ECO:0000313" key="3">
    <source>
        <dbReference type="Proteomes" id="UP000024635"/>
    </source>
</evidence>
<dbReference type="AlphaFoldDB" id="A0A016SG40"/>
<gene>
    <name evidence="2" type="primary">Acey_s0233.g3069</name>
    <name evidence="2" type="ORF">Y032_0233g3069</name>
</gene>
<dbReference type="InterPro" id="IPR041426">
    <property type="entry name" value="Mos1_HTH"/>
</dbReference>
<name>A0A016SG40_9BILA</name>
<sequence length="97" mass="11210">MMSRRDFWLIMLYEFKRNHPAAETAHNLALVAFAFGSQSPSERALSFARSTAWLPMTKRSLPMLITWGIVDGWDGGNLGFDCQDEDYLLRRHAQYLL</sequence>
<keyword evidence="3" id="KW-1185">Reference proteome</keyword>